<dbReference type="EMBL" id="JACJII010000001">
    <property type="protein sequence ID" value="MBA9004955.1"/>
    <property type="molecule type" value="Genomic_DNA"/>
</dbReference>
<evidence type="ECO:0000256" key="4">
    <source>
        <dbReference type="PIRSR" id="PIRSR600760-2"/>
    </source>
</evidence>
<dbReference type="GO" id="GO:0046872">
    <property type="term" value="F:metal ion binding"/>
    <property type="evidence" value="ECO:0007669"/>
    <property type="project" value="UniProtKB-KW"/>
</dbReference>
<name>A0A7W3MZX7_9ACTN</name>
<feature type="binding site" evidence="4">
    <location>
        <position position="95"/>
    </location>
    <ligand>
        <name>Mg(2+)</name>
        <dbReference type="ChEBI" id="CHEBI:18420"/>
        <label>1</label>
        <note>catalytic</note>
    </ligand>
</feature>
<dbReference type="GO" id="GO:0008934">
    <property type="term" value="F:inositol monophosphate 1-phosphatase activity"/>
    <property type="evidence" value="ECO:0007669"/>
    <property type="project" value="TreeGrafter"/>
</dbReference>
<dbReference type="PROSITE" id="PS00629">
    <property type="entry name" value="IMP_1"/>
    <property type="match status" value="1"/>
</dbReference>
<dbReference type="AlphaFoldDB" id="A0A7W3MZX7"/>
<evidence type="ECO:0000256" key="3">
    <source>
        <dbReference type="ARBA" id="ARBA00022842"/>
    </source>
</evidence>
<feature type="binding site" evidence="4">
    <location>
        <position position="217"/>
    </location>
    <ligand>
        <name>Mg(2+)</name>
        <dbReference type="ChEBI" id="CHEBI:18420"/>
        <label>1</label>
        <note>catalytic</note>
    </ligand>
</feature>
<keyword evidence="6" id="KW-1185">Reference proteome</keyword>
<dbReference type="Gene3D" id="3.30.540.10">
    <property type="entry name" value="Fructose-1,6-Bisphosphatase, subunit A, domain 1"/>
    <property type="match status" value="1"/>
</dbReference>
<dbReference type="Proteomes" id="UP000539313">
    <property type="component" value="Unassembled WGS sequence"/>
</dbReference>
<dbReference type="RefSeq" id="WP_182706266.1">
    <property type="nucleotide sequence ID" value="NZ_JACJII010000001.1"/>
</dbReference>
<dbReference type="SUPFAM" id="SSF56655">
    <property type="entry name" value="Carbohydrate phosphatase"/>
    <property type="match status" value="1"/>
</dbReference>
<dbReference type="PANTHER" id="PTHR20854">
    <property type="entry name" value="INOSITOL MONOPHOSPHATASE"/>
    <property type="match status" value="1"/>
</dbReference>
<comment type="caution">
    <text evidence="5">The sequence shown here is derived from an EMBL/GenBank/DDBJ whole genome shotgun (WGS) entry which is preliminary data.</text>
</comment>
<sequence>MNVTVKDPVTTWTSRLQVARQAAEAAADAIRDQFGQRFVNAYKGPHDVQLTADVIAQKVIVDALREACPGYGIVAEEDEFDRWGGEEFLWAVDPLDGTNNFGYGIAHCALAISLFHDEDVVLAVVADPLTGRTAHCVRGGPLTPRPVPDAGTPLHRATVSLVTGYAEDGRAWGHGFAGWMSERCKRVVNMWAPALDLALVAGGALDAMVCRDAALLDVCAGMFLVAESGGHVVGLDGGPLAVRRSMHERPVSFVAARSPVLAADLLEQVRAYDASRRPAHEGAAAG</sequence>
<feature type="binding site" evidence="4">
    <location>
        <position position="96"/>
    </location>
    <ligand>
        <name>Mg(2+)</name>
        <dbReference type="ChEBI" id="CHEBI:18420"/>
        <label>1</label>
        <note>catalytic</note>
    </ligand>
</feature>
<dbReference type="PRINTS" id="PR00377">
    <property type="entry name" value="IMPHPHTASES"/>
</dbReference>
<evidence type="ECO:0000256" key="1">
    <source>
        <dbReference type="ARBA" id="ARBA00022723"/>
    </source>
</evidence>
<keyword evidence="1 4" id="KW-0479">Metal-binding</keyword>
<evidence type="ECO:0000313" key="6">
    <source>
        <dbReference type="Proteomes" id="UP000539313"/>
    </source>
</evidence>
<dbReference type="GO" id="GO:0007165">
    <property type="term" value="P:signal transduction"/>
    <property type="evidence" value="ECO:0007669"/>
    <property type="project" value="TreeGrafter"/>
</dbReference>
<comment type="cofactor">
    <cofactor evidence="4">
        <name>Mg(2+)</name>
        <dbReference type="ChEBI" id="CHEBI:18420"/>
    </cofactor>
</comment>
<gene>
    <name evidence="5" type="ORF">HNR21_003837</name>
</gene>
<evidence type="ECO:0000313" key="5">
    <source>
        <dbReference type="EMBL" id="MBA9004955.1"/>
    </source>
</evidence>
<dbReference type="PANTHER" id="PTHR20854:SF4">
    <property type="entry name" value="INOSITOL-1-MONOPHOSPHATASE-RELATED"/>
    <property type="match status" value="1"/>
</dbReference>
<reference evidence="5 6" key="1">
    <citation type="submission" date="2020-08" db="EMBL/GenBank/DDBJ databases">
        <title>Sequencing the genomes of 1000 actinobacteria strains.</title>
        <authorList>
            <person name="Klenk H.-P."/>
        </authorList>
    </citation>
    <scope>NUCLEOTIDE SEQUENCE [LARGE SCALE GENOMIC DNA]</scope>
    <source>
        <strain evidence="5 6">DSM 45823</strain>
    </source>
</reference>
<organism evidence="5 6">
    <name type="scientific">Thermomonospora cellulosilytica</name>
    <dbReference type="NCBI Taxonomy" id="1411118"/>
    <lineage>
        <taxon>Bacteria</taxon>
        <taxon>Bacillati</taxon>
        <taxon>Actinomycetota</taxon>
        <taxon>Actinomycetes</taxon>
        <taxon>Streptosporangiales</taxon>
        <taxon>Thermomonosporaceae</taxon>
        <taxon>Thermomonospora</taxon>
    </lineage>
</organism>
<dbReference type="Pfam" id="PF00459">
    <property type="entry name" value="Inositol_P"/>
    <property type="match status" value="1"/>
</dbReference>
<dbReference type="InterPro" id="IPR020583">
    <property type="entry name" value="Inositol_monoP_metal-BS"/>
</dbReference>
<feature type="binding site" evidence="4">
    <location>
        <position position="93"/>
    </location>
    <ligand>
        <name>Mg(2+)</name>
        <dbReference type="ChEBI" id="CHEBI:18420"/>
        <label>2</label>
    </ligand>
</feature>
<protein>
    <submittedName>
        <fullName evidence="5">Myo-inositol-1(Or 4)-monophosphatase</fullName>
        <ecNumber evidence="5">3.1.3.25</ecNumber>
    </submittedName>
</protein>
<keyword evidence="3 4" id="KW-0460">Magnesium</keyword>
<evidence type="ECO:0000256" key="2">
    <source>
        <dbReference type="ARBA" id="ARBA00022801"/>
    </source>
</evidence>
<dbReference type="Gene3D" id="3.40.190.80">
    <property type="match status" value="1"/>
</dbReference>
<dbReference type="GO" id="GO:0006020">
    <property type="term" value="P:inositol metabolic process"/>
    <property type="evidence" value="ECO:0007669"/>
    <property type="project" value="TreeGrafter"/>
</dbReference>
<keyword evidence="2 5" id="KW-0378">Hydrolase</keyword>
<feature type="binding site" evidence="4">
    <location>
        <position position="76"/>
    </location>
    <ligand>
        <name>Mg(2+)</name>
        <dbReference type="ChEBI" id="CHEBI:18420"/>
        <label>1</label>
        <note>catalytic</note>
    </ligand>
</feature>
<dbReference type="EC" id="3.1.3.25" evidence="5"/>
<dbReference type="InterPro" id="IPR000760">
    <property type="entry name" value="Inositol_monophosphatase-like"/>
</dbReference>
<proteinExistence type="predicted"/>
<accession>A0A7W3MZX7</accession>